<evidence type="ECO:0000313" key="16">
    <source>
        <dbReference type="EMBL" id="EER17031.1"/>
    </source>
</evidence>
<keyword evidence="8" id="KW-0227">DNA damage</keyword>
<dbReference type="Gene3D" id="3.90.1600.10">
    <property type="entry name" value="Palm domain of DNA polymerase"/>
    <property type="match status" value="1"/>
</dbReference>
<keyword evidence="13" id="KW-0234">DNA repair</keyword>
<proteinExistence type="inferred from homology"/>
<dbReference type="Gene3D" id="1.10.132.60">
    <property type="entry name" value="DNA polymerase family B, C-terminal domain"/>
    <property type="match status" value="1"/>
</dbReference>
<dbReference type="GO" id="GO:0005634">
    <property type="term" value="C:nucleus"/>
    <property type="evidence" value="ECO:0007669"/>
    <property type="project" value="TreeGrafter"/>
</dbReference>
<keyword evidence="10" id="KW-0239">DNA-directed DNA polymerase</keyword>
<evidence type="ECO:0000256" key="8">
    <source>
        <dbReference type="ARBA" id="ARBA00022763"/>
    </source>
</evidence>
<keyword evidence="7" id="KW-0479">Metal-binding</keyword>
<comment type="cofactor">
    <cofactor evidence="1">
        <name>[4Fe-4S] cluster</name>
        <dbReference type="ChEBI" id="CHEBI:49883"/>
    </cofactor>
</comment>
<dbReference type="GO" id="GO:0003677">
    <property type="term" value="F:DNA binding"/>
    <property type="evidence" value="ECO:0007669"/>
    <property type="project" value="InterPro"/>
</dbReference>
<dbReference type="GO" id="GO:0003887">
    <property type="term" value="F:DNA-directed DNA polymerase activity"/>
    <property type="evidence" value="ECO:0007669"/>
    <property type="project" value="UniProtKB-KW"/>
</dbReference>
<evidence type="ECO:0000256" key="5">
    <source>
        <dbReference type="ARBA" id="ARBA00022679"/>
    </source>
</evidence>
<dbReference type="Proteomes" id="UP000007800">
    <property type="component" value="Unassembled WGS sequence"/>
</dbReference>
<dbReference type="RefSeq" id="XP_002785235.1">
    <property type="nucleotide sequence ID" value="XM_002785189.1"/>
</dbReference>
<dbReference type="Gene3D" id="1.10.287.690">
    <property type="entry name" value="Helix hairpin bin"/>
    <property type="match status" value="1"/>
</dbReference>
<evidence type="ECO:0000256" key="13">
    <source>
        <dbReference type="ARBA" id="ARBA00023204"/>
    </source>
</evidence>
<keyword evidence="9" id="KW-0862">Zinc</keyword>
<dbReference type="InterPro" id="IPR017964">
    <property type="entry name" value="DNA-dir_DNA_pol_B_CS"/>
</dbReference>
<evidence type="ECO:0000256" key="3">
    <source>
        <dbReference type="ARBA" id="ARBA00012417"/>
    </source>
</evidence>
<keyword evidence="12" id="KW-0411">Iron-sulfur</keyword>
<dbReference type="Pfam" id="PF00136">
    <property type="entry name" value="DNA_pol_B"/>
    <property type="match status" value="1"/>
</dbReference>
<evidence type="ECO:0000256" key="7">
    <source>
        <dbReference type="ARBA" id="ARBA00022723"/>
    </source>
</evidence>
<evidence type="ECO:0000256" key="9">
    <source>
        <dbReference type="ARBA" id="ARBA00022833"/>
    </source>
</evidence>
<protein>
    <recommendedName>
        <fullName evidence="4">DNA polymerase zeta catalytic subunit</fullName>
        <ecNumber evidence="3">2.7.7.7</ecNumber>
    </recommendedName>
</protein>
<dbReference type="GO" id="GO:0051536">
    <property type="term" value="F:iron-sulfur cluster binding"/>
    <property type="evidence" value="ECO:0007669"/>
    <property type="project" value="UniProtKB-KW"/>
</dbReference>
<evidence type="ECO:0000256" key="12">
    <source>
        <dbReference type="ARBA" id="ARBA00023014"/>
    </source>
</evidence>
<evidence type="ECO:0000256" key="14">
    <source>
        <dbReference type="ARBA" id="ARBA00049244"/>
    </source>
</evidence>
<evidence type="ECO:0000256" key="10">
    <source>
        <dbReference type="ARBA" id="ARBA00022932"/>
    </source>
</evidence>
<dbReference type="InterPro" id="IPR023211">
    <property type="entry name" value="DNA_pol_palm_dom_sf"/>
</dbReference>
<keyword evidence="11" id="KW-0408">Iron</keyword>
<dbReference type="OrthoDB" id="2414538at2759"/>
<sequence>VLTRGSQYRVECILHRAASRTGFGLVSSSKAQVKAQPALEGVPMVLEPRSGYYRTPTIILDFQSLYPSIIIAYNMCFSTCLGRVEHQDLTVALGTQRDKPYTVTMDDNVVVAANGAVFVQPSCRVGILPRMLHEVLQTRFMVKRAMKSVNSGDSPALYRIMDARQLGLKLLANVTYGYAGASYSGRMPCSELADAIVMTARRTLQHAMSVAEDMGATVFYGDTDSMFIRPPVDHCGSVESAFEFGRHLADCVTSANPWPVKLQLEKVCMPCVLVSKKRYCGWAYEHPKASPQFFAKGIETVRRDSCPFTANSVRAVLEAMFRTDPRADEALHLEAGRRAGRDIIRRAFNGEISKVDFIFQNQVRLNYRSKNLPPAAHVALIQGLDTGYKERVAYVVARRVGDRSNLKLQDRVVPPYRLLGPRGLVLDVNYYLTKQFFPAVQRVLAPIVPNVAEWLSENIQPPEGVGSLECCTCHIQLDHRQGQRWLCDSCLERSPPDVVYTANERARQCEAKCRASRLVCMQCTEGSLMMATGCSDAYHCQNYFIRSAAPIAELRARRYLVELDNRLASGWDLPHSQSSSKRASTTALTEAQISQGSLLDDDDMLGDIFGDPDFDAVDIQPEEAVLCNEPEIPVEQSPFREEFDDLLGLDVCSDFSIEEAWLSGYRQEHQDSHDGDEVLLASWGSHAADSTLDGVQESTSDVIDSISLSDEEGARSSISDVSIEIIDCD</sequence>
<dbReference type="GO" id="GO:0046872">
    <property type="term" value="F:metal ion binding"/>
    <property type="evidence" value="ECO:0007669"/>
    <property type="project" value="UniProtKB-KW"/>
</dbReference>
<gene>
    <name evidence="16" type="ORF">Pmar_PMAR025803</name>
</gene>
<dbReference type="PANTHER" id="PTHR45812">
    <property type="entry name" value="DNA POLYMERASE ZETA CATALYTIC SUBUNIT"/>
    <property type="match status" value="1"/>
</dbReference>
<dbReference type="EMBL" id="GG672441">
    <property type="protein sequence ID" value="EER17031.1"/>
    <property type="molecule type" value="Genomic_DNA"/>
</dbReference>
<dbReference type="OMA" id="NAQYYIT"/>
<dbReference type="PRINTS" id="PR00106">
    <property type="entry name" value="DNAPOLB"/>
</dbReference>
<comment type="similarity">
    <text evidence="2">Belongs to the DNA polymerase type-B family.</text>
</comment>
<feature type="non-terminal residue" evidence="16">
    <location>
        <position position="1"/>
    </location>
</feature>
<evidence type="ECO:0000256" key="2">
    <source>
        <dbReference type="ARBA" id="ARBA00005755"/>
    </source>
</evidence>
<accession>C5KER3</accession>
<feature type="domain" description="DNA-directed DNA polymerase family B multifunctional" evidence="15">
    <location>
        <begin position="1"/>
        <end position="447"/>
    </location>
</feature>
<evidence type="ECO:0000259" key="15">
    <source>
        <dbReference type="Pfam" id="PF00136"/>
    </source>
</evidence>
<dbReference type="GeneID" id="9053113"/>
<comment type="catalytic activity">
    <reaction evidence="14">
        <text>DNA(n) + a 2'-deoxyribonucleoside 5'-triphosphate = DNA(n+1) + diphosphate</text>
        <dbReference type="Rhea" id="RHEA:22508"/>
        <dbReference type="Rhea" id="RHEA-COMP:17339"/>
        <dbReference type="Rhea" id="RHEA-COMP:17340"/>
        <dbReference type="ChEBI" id="CHEBI:33019"/>
        <dbReference type="ChEBI" id="CHEBI:61560"/>
        <dbReference type="ChEBI" id="CHEBI:173112"/>
        <dbReference type="EC" id="2.7.7.7"/>
    </reaction>
</comment>
<dbReference type="GO" id="GO:0016035">
    <property type="term" value="C:zeta DNA polymerase complex"/>
    <property type="evidence" value="ECO:0007669"/>
    <property type="project" value="InterPro"/>
</dbReference>
<dbReference type="SUPFAM" id="SSF56672">
    <property type="entry name" value="DNA/RNA polymerases"/>
    <property type="match status" value="1"/>
</dbReference>
<organism evidence="17">
    <name type="scientific">Perkinsus marinus (strain ATCC 50983 / TXsc)</name>
    <dbReference type="NCBI Taxonomy" id="423536"/>
    <lineage>
        <taxon>Eukaryota</taxon>
        <taxon>Sar</taxon>
        <taxon>Alveolata</taxon>
        <taxon>Perkinsozoa</taxon>
        <taxon>Perkinsea</taxon>
        <taxon>Perkinsida</taxon>
        <taxon>Perkinsidae</taxon>
        <taxon>Perkinsus</taxon>
    </lineage>
</organism>
<dbReference type="InterPro" id="IPR042087">
    <property type="entry name" value="DNA_pol_B_thumb"/>
</dbReference>
<reference evidence="16 17" key="1">
    <citation type="submission" date="2008-07" db="EMBL/GenBank/DDBJ databases">
        <authorList>
            <person name="El-Sayed N."/>
            <person name="Caler E."/>
            <person name="Inman J."/>
            <person name="Amedeo P."/>
            <person name="Hass B."/>
            <person name="Wortman J."/>
        </authorList>
    </citation>
    <scope>NUCLEOTIDE SEQUENCE [LARGE SCALE GENOMIC DNA]</scope>
    <source>
        <strain evidence="17">ATCC 50983 / TXsc</strain>
    </source>
</reference>
<keyword evidence="5" id="KW-0808">Transferase</keyword>
<evidence type="ECO:0000313" key="17">
    <source>
        <dbReference type="Proteomes" id="UP000007800"/>
    </source>
</evidence>
<dbReference type="InterPro" id="IPR030559">
    <property type="entry name" value="PolZ_Rev3"/>
</dbReference>
<dbReference type="InterPro" id="IPR006134">
    <property type="entry name" value="DNA-dir_DNA_pol_B_multi_dom"/>
</dbReference>
<dbReference type="InterPro" id="IPR043502">
    <property type="entry name" value="DNA/RNA_pol_sf"/>
</dbReference>
<keyword evidence="17" id="KW-1185">Reference proteome</keyword>
<evidence type="ECO:0000256" key="4">
    <source>
        <dbReference type="ARBA" id="ARBA00021589"/>
    </source>
</evidence>
<evidence type="ECO:0000256" key="11">
    <source>
        <dbReference type="ARBA" id="ARBA00023004"/>
    </source>
</evidence>
<dbReference type="GO" id="GO:0000166">
    <property type="term" value="F:nucleotide binding"/>
    <property type="evidence" value="ECO:0007669"/>
    <property type="project" value="InterPro"/>
</dbReference>
<dbReference type="EC" id="2.7.7.7" evidence="3"/>
<dbReference type="PANTHER" id="PTHR45812:SF1">
    <property type="entry name" value="DNA POLYMERASE ZETA CATALYTIC SUBUNIT"/>
    <property type="match status" value="1"/>
</dbReference>
<dbReference type="AlphaFoldDB" id="C5KER3"/>
<evidence type="ECO:0000256" key="6">
    <source>
        <dbReference type="ARBA" id="ARBA00022695"/>
    </source>
</evidence>
<keyword evidence="6" id="KW-0548">Nucleotidyltransferase</keyword>
<dbReference type="PROSITE" id="PS00116">
    <property type="entry name" value="DNA_POLYMERASE_B"/>
    <property type="match status" value="1"/>
</dbReference>
<dbReference type="InterPro" id="IPR006172">
    <property type="entry name" value="DNA-dir_DNA_pol_B"/>
</dbReference>
<dbReference type="GO" id="GO:0000724">
    <property type="term" value="P:double-strand break repair via homologous recombination"/>
    <property type="evidence" value="ECO:0007669"/>
    <property type="project" value="TreeGrafter"/>
</dbReference>
<name>C5KER3_PERM5</name>
<dbReference type="GO" id="GO:0042276">
    <property type="term" value="P:error-prone translesion synthesis"/>
    <property type="evidence" value="ECO:0007669"/>
    <property type="project" value="TreeGrafter"/>
</dbReference>
<dbReference type="FunFam" id="1.10.287.690:FF:000002">
    <property type="entry name" value="DNA polymerase zeta"/>
    <property type="match status" value="1"/>
</dbReference>
<dbReference type="InParanoid" id="C5KER3"/>
<evidence type="ECO:0000256" key="1">
    <source>
        <dbReference type="ARBA" id="ARBA00001966"/>
    </source>
</evidence>